<sequence>MARASRVRLAPRDLTARSPRPDPSARAVDVVPLLVDPQRWHNEPDGPVAALREVATEAHHPDHQAAIALQAGTRDYQQRVLAYLFMYPRIVEHESDAPTEVRCIDAVATDGTIYVLTRMPDTDTGLLATIDDPGDNPVIDLLRQMMTLTYPDGSNL</sequence>
<protein>
    <submittedName>
        <fullName evidence="2">Uncharacterized protein</fullName>
    </submittedName>
</protein>
<keyword evidence="3" id="KW-1185">Reference proteome</keyword>
<dbReference type="EMBL" id="JAEVHL010000001">
    <property type="protein sequence ID" value="MBM0274000.1"/>
    <property type="molecule type" value="Genomic_DNA"/>
</dbReference>
<dbReference type="RefSeq" id="WP_203146429.1">
    <property type="nucleotide sequence ID" value="NZ_JAEVHL010000001.1"/>
</dbReference>
<evidence type="ECO:0000313" key="2">
    <source>
        <dbReference type="EMBL" id="MBM0274000.1"/>
    </source>
</evidence>
<proteinExistence type="predicted"/>
<name>A0ABS1Y9E5_9ACTN</name>
<gene>
    <name evidence="2" type="ORF">JM949_00245</name>
</gene>
<feature type="region of interest" description="Disordered" evidence="1">
    <location>
        <begin position="1"/>
        <end position="25"/>
    </location>
</feature>
<accession>A0ABS1Y9E5</accession>
<reference evidence="2 3" key="1">
    <citation type="submission" date="2021-01" db="EMBL/GenBank/DDBJ databases">
        <title>Draft genome sequence of Micromonospora sp. strain STR1s_6.</title>
        <authorList>
            <person name="Karlyshev A."/>
            <person name="Jawad R."/>
        </authorList>
    </citation>
    <scope>NUCLEOTIDE SEQUENCE [LARGE SCALE GENOMIC DNA]</scope>
    <source>
        <strain evidence="2 3">STR1S-6</strain>
    </source>
</reference>
<comment type="caution">
    <text evidence="2">The sequence shown here is derived from an EMBL/GenBank/DDBJ whole genome shotgun (WGS) entry which is preliminary data.</text>
</comment>
<evidence type="ECO:0000313" key="3">
    <source>
        <dbReference type="Proteomes" id="UP000622245"/>
    </source>
</evidence>
<organism evidence="2 3">
    <name type="scientific">Micromonospora tarensis</name>
    <dbReference type="NCBI Taxonomy" id="2806100"/>
    <lineage>
        <taxon>Bacteria</taxon>
        <taxon>Bacillati</taxon>
        <taxon>Actinomycetota</taxon>
        <taxon>Actinomycetes</taxon>
        <taxon>Micromonosporales</taxon>
        <taxon>Micromonosporaceae</taxon>
        <taxon>Micromonospora</taxon>
    </lineage>
</organism>
<dbReference type="Proteomes" id="UP000622245">
    <property type="component" value="Unassembled WGS sequence"/>
</dbReference>
<evidence type="ECO:0000256" key="1">
    <source>
        <dbReference type="SAM" id="MobiDB-lite"/>
    </source>
</evidence>